<dbReference type="Proteomes" id="UP000734854">
    <property type="component" value="Unassembled WGS sequence"/>
</dbReference>
<feature type="compositionally biased region" description="Low complexity" evidence="1">
    <location>
        <begin position="84"/>
        <end position="99"/>
    </location>
</feature>
<comment type="caution">
    <text evidence="3">The sequence shown here is derived from an EMBL/GenBank/DDBJ whole genome shotgun (WGS) entry which is preliminary data.</text>
</comment>
<feature type="domain" description="dUTPase-like" evidence="2">
    <location>
        <begin position="44"/>
        <end position="81"/>
    </location>
</feature>
<dbReference type="InterPro" id="IPR036157">
    <property type="entry name" value="dUTPase-like_sf"/>
</dbReference>
<dbReference type="AlphaFoldDB" id="A0A8J5FLI4"/>
<dbReference type="InterPro" id="IPR029054">
    <property type="entry name" value="dUTPase-like"/>
</dbReference>
<evidence type="ECO:0000313" key="4">
    <source>
        <dbReference type="Proteomes" id="UP000734854"/>
    </source>
</evidence>
<dbReference type="EMBL" id="JACMSC010000015">
    <property type="protein sequence ID" value="KAG6487463.1"/>
    <property type="molecule type" value="Genomic_DNA"/>
</dbReference>
<feature type="region of interest" description="Disordered" evidence="1">
    <location>
        <begin position="73"/>
        <end position="99"/>
    </location>
</feature>
<feature type="region of interest" description="Disordered" evidence="1">
    <location>
        <begin position="131"/>
        <end position="154"/>
    </location>
</feature>
<dbReference type="Pfam" id="PF00692">
    <property type="entry name" value="dUTPase"/>
    <property type="match status" value="1"/>
</dbReference>
<feature type="compositionally biased region" description="Polar residues" evidence="1">
    <location>
        <begin position="137"/>
        <end position="151"/>
    </location>
</feature>
<evidence type="ECO:0000256" key="1">
    <source>
        <dbReference type="SAM" id="MobiDB-lite"/>
    </source>
</evidence>
<evidence type="ECO:0000259" key="2">
    <source>
        <dbReference type="Pfam" id="PF00692"/>
    </source>
</evidence>
<sequence>MGKSLSILYSGLKYLMDIMADLPHTLDKHGKAALKSVRESLIRTTGQKIAQLILERIALPEINEVPHLSITKRGEQGFGSSDISDQPIPSNQPSSSQQPQYFTPTYIFSLLMPHETTVVLLQGDSSFLNNSEKDHAATTSPWTSVPQSMDPTPNYEDHEESYLDYIHYLSTLSNPQNWNDSLDDDWTNPFANEGGGMNLLQQIVKWGIHA</sequence>
<proteinExistence type="predicted"/>
<organism evidence="3 4">
    <name type="scientific">Zingiber officinale</name>
    <name type="common">Ginger</name>
    <name type="synonym">Amomum zingiber</name>
    <dbReference type="NCBI Taxonomy" id="94328"/>
    <lineage>
        <taxon>Eukaryota</taxon>
        <taxon>Viridiplantae</taxon>
        <taxon>Streptophyta</taxon>
        <taxon>Embryophyta</taxon>
        <taxon>Tracheophyta</taxon>
        <taxon>Spermatophyta</taxon>
        <taxon>Magnoliopsida</taxon>
        <taxon>Liliopsida</taxon>
        <taxon>Zingiberales</taxon>
        <taxon>Zingiberaceae</taxon>
        <taxon>Zingiber</taxon>
    </lineage>
</organism>
<dbReference type="Gene3D" id="2.70.40.10">
    <property type="match status" value="1"/>
</dbReference>
<accession>A0A8J5FLI4</accession>
<keyword evidence="4" id="KW-1185">Reference proteome</keyword>
<dbReference type="SUPFAM" id="SSF51283">
    <property type="entry name" value="dUTPase-like"/>
    <property type="match status" value="1"/>
</dbReference>
<reference evidence="3 4" key="1">
    <citation type="submission" date="2020-08" db="EMBL/GenBank/DDBJ databases">
        <title>Plant Genome Project.</title>
        <authorList>
            <person name="Zhang R.-G."/>
        </authorList>
    </citation>
    <scope>NUCLEOTIDE SEQUENCE [LARGE SCALE GENOMIC DNA]</scope>
    <source>
        <tissue evidence="3">Rhizome</tissue>
    </source>
</reference>
<gene>
    <name evidence="3" type="ORF">ZIOFF_056049</name>
</gene>
<protein>
    <recommendedName>
        <fullName evidence="2">dUTPase-like domain-containing protein</fullName>
    </recommendedName>
</protein>
<evidence type="ECO:0000313" key="3">
    <source>
        <dbReference type="EMBL" id="KAG6487463.1"/>
    </source>
</evidence>
<name>A0A8J5FLI4_ZINOF</name>